<evidence type="ECO:0008006" key="3">
    <source>
        <dbReference type="Google" id="ProtNLM"/>
    </source>
</evidence>
<evidence type="ECO:0000313" key="2">
    <source>
        <dbReference type="Proteomes" id="UP000483379"/>
    </source>
</evidence>
<proteinExistence type="predicted"/>
<dbReference type="RefSeq" id="WP_164452039.1">
    <property type="nucleotide sequence ID" value="NZ_JAAIJQ010000015.1"/>
</dbReference>
<organism evidence="1 2">
    <name type="scientific">Thiorhodococcus minor</name>
    <dbReference type="NCBI Taxonomy" id="57489"/>
    <lineage>
        <taxon>Bacteria</taxon>
        <taxon>Pseudomonadati</taxon>
        <taxon>Pseudomonadota</taxon>
        <taxon>Gammaproteobacteria</taxon>
        <taxon>Chromatiales</taxon>
        <taxon>Chromatiaceae</taxon>
        <taxon>Thiorhodococcus</taxon>
    </lineage>
</organism>
<dbReference type="Gene3D" id="3.40.50.2300">
    <property type="match status" value="1"/>
</dbReference>
<protein>
    <recommendedName>
        <fullName evidence="3">ABC transporter substrate-binding protein</fullName>
    </recommendedName>
</protein>
<dbReference type="EMBL" id="JAAIJQ010000015">
    <property type="protein sequence ID" value="NEV61626.1"/>
    <property type="molecule type" value="Genomic_DNA"/>
</dbReference>
<dbReference type="Proteomes" id="UP000483379">
    <property type="component" value="Unassembled WGS sequence"/>
</dbReference>
<comment type="caution">
    <text evidence="1">The sequence shown here is derived from an EMBL/GenBank/DDBJ whole genome shotgun (WGS) entry which is preliminary data.</text>
</comment>
<reference evidence="1 2" key="1">
    <citation type="submission" date="2020-02" db="EMBL/GenBank/DDBJ databases">
        <title>Genome sequences of Thiorhodococcus mannitoliphagus and Thiorhodococcus minor, purple sulfur photosynthetic bacteria in the gammaproteobacterial family, Chromatiaceae.</title>
        <authorList>
            <person name="Aviles F.A."/>
            <person name="Meyer T.E."/>
            <person name="Kyndt J.A."/>
        </authorList>
    </citation>
    <scope>NUCLEOTIDE SEQUENCE [LARGE SCALE GENOMIC DNA]</scope>
    <source>
        <strain evidence="1 2">DSM 11518</strain>
    </source>
</reference>
<dbReference type="AlphaFoldDB" id="A0A6M0JVR5"/>
<name>A0A6M0JVR5_9GAMM</name>
<accession>A0A6M0JVR5</accession>
<evidence type="ECO:0000313" key="1">
    <source>
        <dbReference type="EMBL" id="NEV61626.1"/>
    </source>
</evidence>
<sequence>MDGLRQLVVVLLWLLLPRPALAHACEEAVLMLIHPAVASAYQPVIDQLAEGLAETAGQSIAVCALKALNAGSWSRPPGQVVAVGASAYSAAERAFPQARVLPILVERPPGRARDGFSRFIDPALLLQGLRSIAPKTETLYFIHHREVPAAFLARAQGAADALGLRWTAIGVGDLREAALAIERVRREAGPTSAVWFHRDVLALNPDILVPPIVRRSWEVGFPVISDDADTVERGLLFALTPDYRAIGRAAAMQLGQPRSGLVDLRWVHRVLNPRTARALGLAVRPSEETGFDAPDE</sequence>
<gene>
    <name evidence="1" type="ORF">G3446_06935</name>
</gene>
<keyword evidence="2" id="KW-1185">Reference proteome</keyword>